<dbReference type="Proteomes" id="UP000019763">
    <property type="component" value="Unassembled WGS sequence"/>
</dbReference>
<evidence type="ECO:0000313" key="1">
    <source>
        <dbReference type="EMBL" id="EZG43478.1"/>
    </source>
</evidence>
<dbReference type="EMBL" id="AFNH02001277">
    <property type="protein sequence ID" value="EZG43478.1"/>
    <property type="molecule type" value="Genomic_DNA"/>
</dbReference>
<keyword evidence="2" id="KW-1185">Reference proteome</keyword>
<dbReference type="AlphaFoldDB" id="A0A023AYH0"/>
<proteinExistence type="predicted"/>
<reference evidence="1" key="1">
    <citation type="submission" date="2013-12" db="EMBL/GenBank/DDBJ databases">
        <authorList>
            <person name="Omoto C.K."/>
            <person name="Sibley D."/>
            <person name="Venepally P."/>
            <person name="Hadjithomas M."/>
            <person name="Karamycheva S."/>
            <person name="Brunk B."/>
            <person name="Roos D."/>
            <person name="Caler E."/>
            <person name="Lorenzi H."/>
        </authorList>
    </citation>
    <scope>NUCLEOTIDE SEQUENCE</scope>
</reference>
<dbReference type="RefSeq" id="XP_011133291.1">
    <property type="nucleotide sequence ID" value="XM_011134989.1"/>
</dbReference>
<dbReference type="VEuPathDB" id="CryptoDB:GNI_170460"/>
<name>A0A023AYH0_GRENI</name>
<evidence type="ECO:0000313" key="2">
    <source>
        <dbReference type="Proteomes" id="UP000019763"/>
    </source>
</evidence>
<gene>
    <name evidence="1" type="ORF">GNI_170460</name>
</gene>
<organism evidence="1 2">
    <name type="scientific">Gregarina niphandrodes</name>
    <name type="common">Septate eugregarine</name>
    <dbReference type="NCBI Taxonomy" id="110365"/>
    <lineage>
        <taxon>Eukaryota</taxon>
        <taxon>Sar</taxon>
        <taxon>Alveolata</taxon>
        <taxon>Apicomplexa</taxon>
        <taxon>Conoidasida</taxon>
        <taxon>Gregarinasina</taxon>
        <taxon>Eugregarinorida</taxon>
        <taxon>Gregarinidae</taxon>
        <taxon>Gregarina</taxon>
    </lineage>
</organism>
<dbReference type="GeneID" id="22915834"/>
<comment type="caution">
    <text evidence="1">The sequence shown here is derived from an EMBL/GenBank/DDBJ whole genome shotgun (WGS) entry which is preliminary data.</text>
</comment>
<accession>A0A023AYH0</accession>
<protein>
    <submittedName>
        <fullName evidence="1">Uncharacterized protein</fullName>
    </submittedName>
</protein>
<sequence length="468" mass="51840">MRSIRGSSVVEGSSLAVVLSVSLLGTGDSACGSFDSQGGLVVSCSAARTPRQDEALRLPKPLKDCVRLDWSSEHRMTPDLFLSIGLQCLAKMKEDKDLRLRSVEQIQFNKKSAKILVEIDRDHEKYTAEEGVAMNWAGQLEQVLSKLATYVTCVSENDPAEVTAVLKRYAQSTTVDLVTLDTPVTTNSLGLDRKRTLAVIEEELLDAYNKLQPGTKFSDRHWRGVCRPRLGLNAQHQVAVVSWLSGFVCPECRPQDLKDLRYPTRIQDVAALAAASDGAAVGRIKESDGTGSGRDWQRVADAAAEEVRKDADAQGLGTQHIPLGITWQPWKEKCVSNENAGLVLQDRLERGCIMRLYDLLKLYRLSHQVTDSLLRQLKSRLGDAGKYCCVGSYSQLYVILEQRVNIATEETSSKLLLLLAPECMRATTKERAAEVTQQFIKRFKRDAGYDAPRSESQLHASVIPPFMA</sequence>